<comment type="similarity">
    <text evidence="2">Belongs to the isochorismate synthase family.</text>
</comment>
<reference evidence="8 9" key="1">
    <citation type="submission" date="2014-08" db="EMBL/GenBank/DDBJ databases">
        <title>Complete genome sequence of Corynebacterium deserti GIMN1.010 (=DSM 45689), isolated from desert sand in western China.</title>
        <authorList>
            <person name="Ruckert C."/>
            <person name="Albersmeier A."/>
            <person name="Kalinowski J."/>
        </authorList>
    </citation>
    <scope>NUCLEOTIDE SEQUENCE [LARGE SCALE GENOMIC DNA]</scope>
    <source>
        <strain evidence="8 9">GIMN1.010</strain>
    </source>
</reference>
<dbReference type="NCBIfam" id="TIGR00543">
    <property type="entry name" value="isochor_syn"/>
    <property type="match status" value="1"/>
</dbReference>
<dbReference type="InterPro" id="IPR015890">
    <property type="entry name" value="Chorismate_C"/>
</dbReference>
<dbReference type="PANTHER" id="PTHR42839:SF2">
    <property type="entry name" value="ISOCHORISMATE SYNTHASE ENTC"/>
    <property type="match status" value="1"/>
</dbReference>
<keyword evidence="9" id="KW-1185">Reference proteome</keyword>
<evidence type="ECO:0000259" key="7">
    <source>
        <dbReference type="Pfam" id="PF00425"/>
    </source>
</evidence>
<sequence length="376" mass="39771">MSAHRDPAAPSTAPDFLLSRGHGSVRTQGARETFTDAWAAIDALKSGRVPMVVGALPFERDKPAALTVPEVIIREDGPLEPHAYYRFGPGSQLHAEVAGLDPSPIEHLRRVNAAINTITNTVLEKVVLARAVDISFDPPVDPLLVAARLIDNSHNKDGFIADLSPAGPSFEGHMLVGSSPEVLIKRQGSTVSAYPLAGSAPRLSDPSRDSAQGRTLLASAKNLSEHSYVVNHLRTVLSPLCSTLDISDVPELTKTNEMWHLATPIVGTLKDSGISALELATLTHPTPAVCGTPTDAAEALIASAESPRNFYAGAVGWCDSTGDGEYMVAIRCAEVSGDGTWARAWAGGGIVESSDAQEEFDETTAKLQTIMRSLGL</sequence>
<evidence type="ECO:0000256" key="6">
    <source>
        <dbReference type="SAM" id="MobiDB-lite"/>
    </source>
</evidence>
<organism evidence="8 9">
    <name type="scientific">Corynebacterium deserti GIMN1.010</name>
    <dbReference type="NCBI Taxonomy" id="931089"/>
    <lineage>
        <taxon>Bacteria</taxon>
        <taxon>Bacillati</taxon>
        <taxon>Actinomycetota</taxon>
        <taxon>Actinomycetes</taxon>
        <taxon>Mycobacteriales</taxon>
        <taxon>Corynebacteriaceae</taxon>
        <taxon>Corynebacterium</taxon>
    </lineage>
</organism>
<dbReference type="OrthoDB" id="9806579at2"/>
<keyword evidence="4 8" id="KW-0413">Isomerase</keyword>
<dbReference type="PANTHER" id="PTHR42839">
    <property type="entry name" value="ISOCHORISMATE SYNTHASE ENTC"/>
    <property type="match status" value="1"/>
</dbReference>
<dbReference type="Proteomes" id="UP000068067">
    <property type="component" value="Chromosome"/>
</dbReference>
<evidence type="ECO:0000256" key="3">
    <source>
        <dbReference type="ARBA" id="ARBA00012824"/>
    </source>
</evidence>
<dbReference type="Gene3D" id="3.60.120.10">
    <property type="entry name" value="Anthranilate synthase"/>
    <property type="match status" value="1"/>
</dbReference>
<dbReference type="KEGG" id="cdx:CDES_06235"/>
<dbReference type="AlphaFoldDB" id="A0A0M4CWW5"/>
<dbReference type="Pfam" id="PF00425">
    <property type="entry name" value="Chorismate_bind"/>
    <property type="match status" value="1"/>
</dbReference>
<evidence type="ECO:0000256" key="4">
    <source>
        <dbReference type="ARBA" id="ARBA00023235"/>
    </source>
</evidence>
<dbReference type="EC" id="5.4.4.2" evidence="3"/>
<evidence type="ECO:0000313" key="8">
    <source>
        <dbReference type="EMBL" id="ALC05675.1"/>
    </source>
</evidence>
<feature type="region of interest" description="Disordered" evidence="6">
    <location>
        <begin position="1"/>
        <end position="28"/>
    </location>
</feature>
<evidence type="ECO:0000256" key="5">
    <source>
        <dbReference type="ARBA" id="ARBA00041564"/>
    </source>
</evidence>
<dbReference type="GO" id="GO:0008909">
    <property type="term" value="F:isochorismate synthase activity"/>
    <property type="evidence" value="ECO:0007669"/>
    <property type="project" value="UniProtKB-EC"/>
</dbReference>
<dbReference type="GO" id="GO:0009697">
    <property type="term" value="P:salicylic acid biosynthetic process"/>
    <property type="evidence" value="ECO:0007669"/>
    <property type="project" value="TreeGrafter"/>
</dbReference>
<dbReference type="InterPro" id="IPR004561">
    <property type="entry name" value="IsoChor_synthase"/>
</dbReference>
<accession>A0A0M4CWW5</accession>
<protein>
    <recommendedName>
        <fullName evidence="3">isochorismate synthase</fullName>
        <ecNumber evidence="3">5.4.4.2</ecNumber>
    </recommendedName>
    <alternativeName>
        <fullName evidence="5">Isochorismate mutase</fullName>
    </alternativeName>
</protein>
<evidence type="ECO:0000313" key="9">
    <source>
        <dbReference type="Proteomes" id="UP000068067"/>
    </source>
</evidence>
<dbReference type="RefSeq" id="WP_053544719.1">
    <property type="nucleotide sequence ID" value="NZ_CP009220.1"/>
</dbReference>
<proteinExistence type="inferred from homology"/>
<feature type="domain" description="Chorismate-utilising enzyme C-terminal" evidence="7">
    <location>
        <begin position="106"/>
        <end position="366"/>
    </location>
</feature>
<evidence type="ECO:0000256" key="1">
    <source>
        <dbReference type="ARBA" id="ARBA00000799"/>
    </source>
</evidence>
<dbReference type="SUPFAM" id="SSF56322">
    <property type="entry name" value="ADC synthase"/>
    <property type="match status" value="1"/>
</dbReference>
<comment type="catalytic activity">
    <reaction evidence="1">
        <text>chorismate = isochorismate</text>
        <dbReference type="Rhea" id="RHEA:18985"/>
        <dbReference type="ChEBI" id="CHEBI:29748"/>
        <dbReference type="ChEBI" id="CHEBI:29780"/>
        <dbReference type="EC" id="5.4.4.2"/>
    </reaction>
</comment>
<dbReference type="EMBL" id="CP009220">
    <property type="protein sequence ID" value="ALC05675.1"/>
    <property type="molecule type" value="Genomic_DNA"/>
</dbReference>
<gene>
    <name evidence="8" type="primary">menF</name>
    <name evidence="8" type="ORF">CDES_06235</name>
</gene>
<dbReference type="InterPro" id="IPR005801">
    <property type="entry name" value="ADC_synthase"/>
</dbReference>
<name>A0A0M4CWW5_9CORY</name>
<dbReference type="STRING" id="931089.CDES_06235"/>
<evidence type="ECO:0000256" key="2">
    <source>
        <dbReference type="ARBA" id="ARBA00005297"/>
    </source>
</evidence>
<dbReference type="PATRIC" id="fig|931089.4.peg.1267"/>